<accession>A0A078L1J1</accession>
<proteinExistence type="predicted"/>
<keyword evidence="2" id="KW-1185">Reference proteome</keyword>
<name>A0A078L1J1_9GAMM</name>
<evidence type="ECO:0008006" key="3">
    <source>
        <dbReference type="Google" id="ProtNLM"/>
    </source>
</evidence>
<gene>
    <name evidence="1" type="ORF">BN59_03434</name>
</gene>
<sequence length="268" mass="30717">MILTEEMVLNLLKSQNYIQVPFPIEPEILEQAVNAFFKFLEEPAEVKDHIDFSIAPQHRRGDVGYKHRDAGDHIYNDSKDFFHFHPAILKRYEDFLANNPVVADFMFKAKPIWDFVSQTVFNILSVLDKEFAGTTKKVFATENVHILLRFLKYDWQESGKYLAKPHFDAGSFTLAVTESCPGLRIGSCPEDLTLVEHSEGNAIFMFSSNFKQVINSDEFSPGWHDVIQLDEAYIGKPFARWAIVAFIDAHGVTALPRSETHKWYVANP</sequence>
<dbReference type="SUPFAM" id="SSF51197">
    <property type="entry name" value="Clavaminate synthase-like"/>
    <property type="match status" value="1"/>
</dbReference>
<dbReference type="STRING" id="1034943.BN59_03434"/>
<dbReference type="AlphaFoldDB" id="A0A078L1J1"/>
<dbReference type="RefSeq" id="WP_044012278.1">
    <property type="nucleotide sequence ID" value="NZ_CCVW01000004.1"/>
</dbReference>
<dbReference type="eggNOG" id="ENOG5033Q1T">
    <property type="taxonomic scope" value="Bacteria"/>
</dbReference>
<evidence type="ECO:0000313" key="1">
    <source>
        <dbReference type="EMBL" id="CDZ79117.1"/>
    </source>
</evidence>
<evidence type="ECO:0000313" key="2">
    <source>
        <dbReference type="Proteomes" id="UP000044071"/>
    </source>
</evidence>
<dbReference type="InterPro" id="IPR027443">
    <property type="entry name" value="IPNS-like_sf"/>
</dbReference>
<dbReference type="Proteomes" id="UP000044071">
    <property type="component" value="Unassembled WGS sequence"/>
</dbReference>
<dbReference type="OrthoDB" id="5635381at2"/>
<organism evidence="1 2">
    <name type="scientific">Legionella massiliensis</name>
    <dbReference type="NCBI Taxonomy" id="1034943"/>
    <lineage>
        <taxon>Bacteria</taxon>
        <taxon>Pseudomonadati</taxon>
        <taxon>Pseudomonadota</taxon>
        <taxon>Gammaproteobacteria</taxon>
        <taxon>Legionellales</taxon>
        <taxon>Legionellaceae</taxon>
        <taxon>Legionella</taxon>
    </lineage>
</organism>
<dbReference type="Gene3D" id="2.60.120.330">
    <property type="entry name" value="B-lactam Antibiotic, Isopenicillin N Synthase, Chain"/>
    <property type="match status" value="1"/>
</dbReference>
<reference evidence="1 2" key="1">
    <citation type="submission" date="2014-06" db="EMBL/GenBank/DDBJ databases">
        <authorList>
            <person name="Urmite Genomes Urmite Genomes"/>
        </authorList>
    </citation>
    <scope>NUCLEOTIDE SEQUENCE [LARGE SCALE GENOMIC DNA]</scope>
</reference>
<protein>
    <recommendedName>
        <fullName evidence="3">Fe2OG dioxygenase domain-containing protein</fullName>
    </recommendedName>
</protein>
<dbReference type="EMBL" id="CCSB01000004">
    <property type="protein sequence ID" value="CDZ79117.1"/>
    <property type="molecule type" value="Genomic_DNA"/>
</dbReference>